<evidence type="ECO:0000256" key="3">
    <source>
        <dbReference type="ARBA" id="ARBA00022989"/>
    </source>
</evidence>
<feature type="transmembrane region" description="Helical" evidence="5">
    <location>
        <begin position="6"/>
        <end position="25"/>
    </location>
</feature>
<dbReference type="InterPro" id="IPR010899">
    <property type="entry name" value="UPF0344"/>
</dbReference>
<keyword evidence="3 5" id="KW-1133">Transmembrane helix</keyword>
<reference evidence="6 7" key="1">
    <citation type="submission" date="2021-10" db="EMBL/GenBank/DDBJ databases">
        <authorList>
            <person name="Criscuolo A."/>
        </authorList>
    </citation>
    <scope>NUCLEOTIDE SEQUENCE [LARGE SCALE GENOMIC DNA]</scope>
    <source>
        <strain evidence="7">CIP 111883</strain>
    </source>
</reference>
<comment type="caution">
    <text evidence="6">The sequence shown here is derived from an EMBL/GenBank/DDBJ whole genome shotgun (WGS) entry which is preliminary data.</text>
</comment>
<organism evidence="6 7">
    <name type="scientific">Sutcliffiella rhizosphaerae</name>
    <dbReference type="NCBI Taxonomy" id="2880967"/>
    <lineage>
        <taxon>Bacteria</taxon>
        <taxon>Bacillati</taxon>
        <taxon>Bacillota</taxon>
        <taxon>Bacilli</taxon>
        <taxon>Bacillales</taxon>
        <taxon>Bacillaceae</taxon>
        <taxon>Sutcliffiella</taxon>
    </lineage>
</organism>
<feature type="transmembrane region" description="Helical" evidence="5">
    <location>
        <begin position="90"/>
        <end position="108"/>
    </location>
</feature>
<keyword evidence="2 5" id="KW-0812">Transmembrane</keyword>
<dbReference type="EMBL" id="CAKJTJ010000049">
    <property type="protein sequence ID" value="CAG9623468.1"/>
    <property type="molecule type" value="Genomic_DNA"/>
</dbReference>
<evidence type="ECO:0000256" key="4">
    <source>
        <dbReference type="ARBA" id="ARBA00023136"/>
    </source>
</evidence>
<accession>A0ABN8AJY5</accession>
<keyword evidence="1 5" id="KW-1003">Cell membrane</keyword>
<gene>
    <name evidence="6" type="ORF">BACCIP111883_04281</name>
</gene>
<evidence type="ECO:0000313" key="6">
    <source>
        <dbReference type="EMBL" id="CAG9623468.1"/>
    </source>
</evidence>
<dbReference type="HAMAP" id="MF_01536">
    <property type="entry name" value="UPF0344"/>
    <property type="match status" value="1"/>
</dbReference>
<feature type="transmembrane region" description="Helical" evidence="5">
    <location>
        <begin position="37"/>
        <end position="57"/>
    </location>
</feature>
<keyword evidence="7" id="KW-1185">Reference proteome</keyword>
<evidence type="ECO:0000256" key="1">
    <source>
        <dbReference type="ARBA" id="ARBA00022475"/>
    </source>
</evidence>
<dbReference type="Pfam" id="PF07457">
    <property type="entry name" value="DUF1516"/>
    <property type="match status" value="1"/>
</dbReference>
<evidence type="ECO:0000256" key="5">
    <source>
        <dbReference type="HAMAP-Rule" id="MF_01536"/>
    </source>
</evidence>
<dbReference type="Proteomes" id="UP000789833">
    <property type="component" value="Unassembled WGS sequence"/>
</dbReference>
<evidence type="ECO:0000256" key="2">
    <source>
        <dbReference type="ARBA" id="ARBA00022692"/>
    </source>
</evidence>
<comment type="subcellular location">
    <subcellularLocation>
        <location evidence="5">Cell membrane</location>
        <topology evidence="5">Multi-pass membrane protein</topology>
    </subcellularLocation>
</comment>
<evidence type="ECO:0000313" key="7">
    <source>
        <dbReference type="Proteomes" id="UP000789833"/>
    </source>
</evidence>
<sequence length="112" mass="12408">MTHAHISTWAIALILFVVVLILTKAGKAKGAKITSMVLRLFYILIVVTGLQLGWGWITNGQYVLKMVLGIVVIGLMEMIAVRTRKGKPTVVFWVLFIVALAYILHLGFSLPM</sequence>
<keyword evidence="4 5" id="KW-0472">Membrane</keyword>
<proteinExistence type="inferred from homology"/>
<feature type="transmembrane region" description="Helical" evidence="5">
    <location>
        <begin position="63"/>
        <end position="81"/>
    </location>
</feature>
<name>A0ABN8AJY5_9BACI</name>
<dbReference type="RefSeq" id="WP_230504935.1">
    <property type="nucleotide sequence ID" value="NZ_CAKJTJ010000049.1"/>
</dbReference>
<comment type="similarity">
    <text evidence="5">Belongs to the UPF0344 family.</text>
</comment>
<protein>
    <recommendedName>
        <fullName evidence="5">UPF0344 protein BACCIP111883_04281</fullName>
    </recommendedName>
</protein>